<evidence type="ECO:0000256" key="3">
    <source>
        <dbReference type="ARBA" id="ARBA00022729"/>
    </source>
</evidence>
<dbReference type="Gene3D" id="3.40.140.10">
    <property type="entry name" value="Cytidine Deaminase, domain 2"/>
    <property type="match status" value="2"/>
</dbReference>
<gene>
    <name evidence="8" type="ORF">PEVE_00017387</name>
</gene>
<dbReference type="PROSITE" id="PS51747">
    <property type="entry name" value="CYT_DCMP_DEAMINASES_2"/>
    <property type="match status" value="2"/>
</dbReference>
<dbReference type="InterPro" id="IPR001507">
    <property type="entry name" value="ZP_dom"/>
</dbReference>
<keyword evidence="5" id="KW-1015">Disulfide bond</keyword>
<evidence type="ECO:0000256" key="5">
    <source>
        <dbReference type="ARBA" id="ARBA00023157"/>
    </source>
</evidence>
<dbReference type="InterPro" id="IPR016192">
    <property type="entry name" value="APOBEC/CMP_deaminase_Zn-bd"/>
</dbReference>
<dbReference type="PROSITE" id="PS51034">
    <property type="entry name" value="ZP_2"/>
    <property type="match status" value="1"/>
</dbReference>
<dbReference type="EMBL" id="CALNXI010002399">
    <property type="protein sequence ID" value="CAH3187203.1"/>
    <property type="molecule type" value="Genomic_DNA"/>
</dbReference>
<comment type="caution">
    <text evidence="8">The sequence shown here is derived from an EMBL/GenBank/DDBJ whole genome shotgun (WGS) entry which is preliminary data.</text>
</comment>
<evidence type="ECO:0000256" key="1">
    <source>
        <dbReference type="ARBA" id="ARBA00022536"/>
    </source>
</evidence>
<evidence type="ECO:0000313" key="9">
    <source>
        <dbReference type="Proteomes" id="UP001159427"/>
    </source>
</evidence>
<dbReference type="Gene3D" id="2.60.40.3210">
    <property type="entry name" value="Zona pellucida, ZP-N domain"/>
    <property type="match status" value="1"/>
</dbReference>
<keyword evidence="3" id="KW-0732">Signal</keyword>
<sequence length="1048" mass="119446">NPCLTGEYIELSEQDRAAGYLATGRERCDGSKFAKKEAWYRFTGNAGCRMAEGCVPGKHCSSGAAGWLNGSHPRDEDEGAVNRTVCFRWKDDCCKRKIQIKVRKCAGNFFLYLLKRNPWKKFVLLSFVIYMTFGRKCIVCLVENPCLTGEYIELSEQDRAAGYLATGRERCDGSKFAKKEAWYRFTGNAGCRMAEGCVPGKHCSSGAAGWLNGSHPRDEDEGAVNRTVCFRWKDDCCKRKIQIKVRKCAGNFFLYLLKRNPWKKVSCSYRYCGNGEGKDRTKSNFCLPSPLFSSQFFTATFPLLFTEEVDVKCGKNEMWISIPKYILHGLDREHLRLADEKCTATETKTHFILHTNLTDCHTRKTHTKNFVCYMNTVLEIPVAPNQIITRVREVEIPFSCYYSNMGVVSAVGLKVQSKKIIFSKKGFGKFVLEMKIFPNNKFISPYRKEDFPIYVPLRKVLYIEVSVDSKDTRLAVLAEECFATPDPNPNKPGLRYIFIKNGCKQDDTVTFIQTEDKQTQHFSIEAFSFLGDHQFVFMHCRVKICNATDPQSRCAQGCLQQRRKRSLWTNLGRDEEYSVSHGPFMRKDEEEQVRDVQDATDDLLRKDIKGDESNPTLIIAMALTSAICVTGMTYMLWSKKKQTKYGYLTSDNKMSTLKRRVNIGICRESLFLTMAMCMEMFPEPAHHPDSDSPKTIDQSSNSYRKIGCVLVHQKEYIVAVDRSREGVHGVARLLVKHHDKTMGCSMYISRKPCPYCSKLLAKSGVTSITYPPAETEFYNEKEERRVDTLLNACGITQTVLVPKMQGYSAIQTEEQQQLFTKGIPFSDIQEYTENVLRRFWSKERVRYLICDSIEQTYSEFENLVKWMAQIHISLTCSKLRCSGYGFTGERELGSFDPENNLYQEQIAKHLLGLASMTIQATVEPKTGVGCVILKGDDVVAIGWNDFPSQKIEEEFHDSSDLERDNKYPFFVHAEQNALLRCNVADISGSTLFVTKMPCHECTPLVKVAGIGTVVLATSLEPITEKYKLNYEVFQQEVGKGNFICYELI</sequence>
<dbReference type="PANTHER" id="PTHR14002">
    <property type="entry name" value="ENDOGLIN/TGF-BETA RECEPTOR TYPE III"/>
    <property type="match status" value="1"/>
</dbReference>
<dbReference type="InterPro" id="IPR042235">
    <property type="entry name" value="ZP-C_dom"/>
</dbReference>
<evidence type="ECO:0000256" key="2">
    <source>
        <dbReference type="ARBA" id="ARBA00022723"/>
    </source>
</evidence>
<dbReference type="Pfam" id="PF23344">
    <property type="entry name" value="ZP-N"/>
    <property type="match status" value="1"/>
</dbReference>
<evidence type="ECO:0000259" key="6">
    <source>
        <dbReference type="PROSITE" id="PS51034"/>
    </source>
</evidence>
<dbReference type="InterPro" id="IPR016193">
    <property type="entry name" value="Cytidine_deaminase-like"/>
</dbReference>
<keyword evidence="9" id="KW-1185">Reference proteome</keyword>
<dbReference type="Pfam" id="PF23283">
    <property type="entry name" value="D8C_UMOD"/>
    <property type="match status" value="2"/>
</dbReference>
<accession>A0ABN8SBS4</accession>
<protein>
    <submittedName>
        <fullName evidence="8">Uncharacterized protein</fullName>
    </submittedName>
</protein>
<dbReference type="Gene3D" id="2.60.40.4100">
    <property type="entry name" value="Zona pellucida, ZP-C domain"/>
    <property type="match status" value="1"/>
</dbReference>
<keyword evidence="2" id="KW-0479">Metal-binding</keyword>
<feature type="non-terminal residue" evidence="8">
    <location>
        <position position="1"/>
    </location>
</feature>
<name>A0ABN8SBS4_9CNID</name>
<keyword evidence="4" id="KW-0862">Zinc</keyword>
<dbReference type="InterPro" id="IPR057774">
    <property type="entry name" value="D8C_UMOD/GP2/OIT3-like"/>
</dbReference>
<dbReference type="Pfam" id="PF00383">
    <property type="entry name" value="dCMP_cyt_deam_1"/>
    <property type="match status" value="1"/>
</dbReference>
<evidence type="ECO:0000259" key="7">
    <source>
        <dbReference type="PROSITE" id="PS51747"/>
    </source>
</evidence>
<keyword evidence="1" id="KW-0245">EGF-like domain</keyword>
<dbReference type="SMART" id="SM00241">
    <property type="entry name" value="ZP"/>
    <property type="match status" value="1"/>
</dbReference>
<proteinExistence type="predicted"/>
<feature type="domain" description="CMP/dCMP-type deaminase" evidence="7">
    <location>
        <begin position="905"/>
        <end position="1033"/>
    </location>
</feature>
<reference evidence="8 9" key="1">
    <citation type="submission" date="2022-05" db="EMBL/GenBank/DDBJ databases">
        <authorList>
            <consortium name="Genoscope - CEA"/>
            <person name="William W."/>
        </authorList>
    </citation>
    <scope>NUCLEOTIDE SEQUENCE [LARGE SCALE GENOMIC DNA]</scope>
</reference>
<evidence type="ECO:0000256" key="4">
    <source>
        <dbReference type="ARBA" id="ARBA00022833"/>
    </source>
</evidence>
<dbReference type="InterPro" id="IPR002125">
    <property type="entry name" value="CMP_dCMP_dom"/>
</dbReference>
<dbReference type="PANTHER" id="PTHR14002:SF43">
    <property type="entry name" value="DELTA-LIKE PROTEIN"/>
    <property type="match status" value="1"/>
</dbReference>
<evidence type="ECO:0000313" key="8">
    <source>
        <dbReference type="EMBL" id="CAH3187203.1"/>
    </source>
</evidence>
<dbReference type="PROSITE" id="PS00903">
    <property type="entry name" value="CYT_DCMP_DEAMINASES_1"/>
    <property type="match status" value="1"/>
</dbReference>
<dbReference type="Proteomes" id="UP001159427">
    <property type="component" value="Unassembled WGS sequence"/>
</dbReference>
<feature type="domain" description="CMP/dCMP-type deaminase" evidence="7">
    <location>
        <begin position="686"/>
        <end position="785"/>
    </location>
</feature>
<organism evidence="8 9">
    <name type="scientific">Porites evermanni</name>
    <dbReference type="NCBI Taxonomy" id="104178"/>
    <lineage>
        <taxon>Eukaryota</taxon>
        <taxon>Metazoa</taxon>
        <taxon>Cnidaria</taxon>
        <taxon>Anthozoa</taxon>
        <taxon>Hexacorallia</taxon>
        <taxon>Scleractinia</taxon>
        <taxon>Fungiina</taxon>
        <taxon>Poritidae</taxon>
        <taxon>Porites</taxon>
    </lineage>
</organism>
<dbReference type="InterPro" id="IPR055355">
    <property type="entry name" value="ZP-C"/>
</dbReference>
<dbReference type="Pfam" id="PF00100">
    <property type="entry name" value="Zona_pellucida"/>
    <property type="match status" value="1"/>
</dbReference>
<feature type="domain" description="ZP" evidence="6">
    <location>
        <begin position="312"/>
        <end position="561"/>
    </location>
</feature>
<dbReference type="SUPFAM" id="SSF53927">
    <property type="entry name" value="Cytidine deaminase-like"/>
    <property type="match status" value="2"/>
</dbReference>
<dbReference type="InterPro" id="IPR055356">
    <property type="entry name" value="ZP-N"/>
</dbReference>